<keyword evidence="3" id="KW-1003">Cell membrane</keyword>
<accession>A0A2N7WL22</accession>
<feature type="transmembrane region" description="Helical" evidence="8">
    <location>
        <begin position="74"/>
        <end position="96"/>
    </location>
</feature>
<feature type="transmembrane region" description="Helical" evidence="8">
    <location>
        <begin position="328"/>
        <end position="348"/>
    </location>
</feature>
<feature type="transmembrane region" description="Helical" evidence="8">
    <location>
        <begin position="264"/>
        <end position="286"/>
    </location>
</feature>
<dbReference type="RefSeq" id="WP_018442781.1">
    <property type="nucleotide sequence ID" value="NZ_KB890193.1"/>
</dbReference>
<evidence type="ECO:0000256" key="7">
    <source>
        <dbReference type="SAM" id="MobiDB-lite"/>
    </source>
</evidence>
<dbReference type="PANTHER" id="PTHR43045">
    <property type="entry name" value="SHIKIMATE TRANSPORTER"/>
    <property type="match status" value="1"/>
</dbReference>
<evidence type="ECO:0000256" key="4">
    <source>
        <dbReference type="ARBA" id="ARBA00022692"/>
    </source>
</evidence>
<comment type="caution">
    <text evidence="10">The sequence shown here is derived from an EMBL/GenBank/DDBJ whole genome shotgun (WGS) entry which is preliminary data.</text>
</comment>
<dbReference type="PROSITE" id="PS50850">
    <property type="entry name" value="MFS"/>
    <property type="match status" value="1"/>
</dbReference>
<evidence type="ECO:0000313" key="10">
    <source>
        <dbReference type="EMBL" id="PMS30159.1"/>
    </source>
</evidence>
<dbReference type="Proteomes" id="UP000235777">
    <property type="component" value="Unassembled WGS sequence"/>
</dbReference>
<feature type="transmembrane region" description="Helical" evidence="8">
    <location>
        <begin position="136"/>
        <end position="163"/>
    </location>
</feature>
<evidence type="ECO:0000256" key="3">
    <source>
        <dbReference type="ARBA" id="ARBA00022475"/>
    </source>
</evidence>
<dbReference type="GO" id="GO:0022857">
    <property type="term" value="F:transmembrane transporter activity"/>
    <property type="evidence" value="ECO:0007669"/>
    <property type="project" value="InterPro"/>
</dbReference>
<reference evidence="10 11" key="1">
    <citation type="submission" date="2018-01" db="EMBL/GenBank/DDBJ databases">
        <title>Whole genome analyses suggest that Burkholderia sensu lato contains two further novel genera in the rhizoxinica-symbiotica group Mycetohabitans gen. nov., and Trinickia gen. nov.: implications for the evolution of diazotrophy and nodulation in the Burkholderiaceae.</title>
        <authorList>
            <person name="Estrada-de los Santos P."/>
            <person name="Palmer M."/>
            <person name="Chavez-Ramirez B."/>
            <person name="Beukes C."/>
            <person name="Steenkamp E.T."/>
            <person name="Hirsch A.M."/>
            <person name="Manyaka P."/>
            <person name="Maluk M."/>
            <person name="Lafos M."/>
            <person name="Crook M."/>
            <person name="Gross E."/>
            <person name="Simon M.F."/>
            <person name="Bueno dos Reis Junior F."/>
            <person name="Poole P.S."/>
            <person name="Venter S.N."/>
            <person name="James E.K."/>
        </authorList>
    </citation>
    <scope>NUCLEOTIDE SEQUENCE [LARGE SCALE GENOMIC DNA]</scope>
    <source>
        <strain evidence="10 11">JPY 581</strain>
    </source>
</reference>
<sequence length="450" mass="47473">MTQNISSSVGNESRGQAASWPGSEPSASTGARLRRTIFGAVVGNLLEQYDFALYGSMAAIALGTLFFSNLGPTAALFAGLSTFAIGFCARPVGGILAGHFGDIYGRKIVLMVTLIVAGIATAMIGVLPTYATAGLWAPFALVGLRLVQGVAVGGETSGAFLIVNESAPTAKRGLYTSLVTASSSAGVLLANFAILLFAAMPRDEFLSWGWRIPFLFAVVLIGIGAWIRRHMQESVAFEEAVGVEEARERKKSPLFEMLRHRRQLFQVMGLCMGYNALTYVSLTWVMGYLSLNGRATDLGLTGMVIAVSGFGAMAALSGYLSDKFGRRTLITLGSLGHILFAFPLFRLLDIGQAHAIWTAMGVAGLFSGTIAGPMNSLMVESFRTDHRYSASSSSYTIGAAVGGGLTPLLATLLYSQARATWGVSMIVVVAGLICISSARSLKETAGIDIQ</sequence>
<keyword evidence="5 8" id="KW-1133">Transmembrane helix</keyword>
<evidence type="ECO:0000256" key="2">
    <source>
        <dbReference type="ARBA" id="ARBA00022448"/>
    </source>
</evidence>
<feature type="compositionally biased region" description="Polar residues" evidence="7">
    <location>
        <begin position="1"/>
        <end position="16"/>
    </location>
</feature>
<dbReference type="InterPro" id="IPR005829">
    <property type="entry name" value="Sugar_transporter_CS"/>
</dbReference>
<keyword evidence="2" id="KW-0813">Transport</keyword>
<dbReference type="PROSITE" id="PS00216">
    <property type="entry name" value="SUGAR_TRANSPORT_1"/>
    <property type="match status" value="1"/>
</dbReference>
<dbReference type="EMBL" id="PNYC01000033">
    <property type="protein sequence ID" value="PMS30159.1"/>
    <property type="molecule type" value="Genomic_DNA"/>
</dbReference>
<keyword evidence="6 8" id="KW-0472">Membrane</keyword>
<evidence type="ECO:0000256" key="5">
    <source>
        <dbReference type="ARBA" id="ARBA00022989"/>
    </source>
</evidence>
<proteinExistence type="predicted"/>
<organism evidence="10 11">
    <name type="scientific">Trinickia symbiotica</name>
    <dbReference type="NCBI Taxonomy" id="863227"/>
    <lineage>
        <taxon>Bacteria</taxon>
        <taxon>Pseudomonadati</taxon>
        <taxon>Pseudomonadota</taxon>
        <taxon>Betaproteobacteria</taxon>
        <taxon>Burkholderiales</taxon>
        <taxon>Burkholderiaceae</taxon>
        <taxon>Trinickia</taxon>
    </lineage>
</organism>
<feature type="transmembrane region" description="Helical" evidence="8">
    <location>
        <begin position="205"/>
        <end position="227"/>
    </location>
</feature>
<dbReference type="PANTHER" id="PTHR43045:SF7">
    <property type="entry name" value="MAJOR FACILITATOR SUPERFAMILY TRANSPORTER"/>
    <property type="match status" value="1"/>
</dbReference>
<gene>
    <name evidence="10" type="ORF">C0Z20_30110</name>
</gene>
<name>A0A2N7WL22_9BURK</name>
<feature type="transmembrane region" description="Helical" evidence="8">
    <location>
        <begin position="421"/>
        <end position="441"/>
    </location>
</feature>
<dbReference type="STRING" id="863227.GCA_000373005_04184"/>
<dbReference type="PROSITE" id="PS00217">
    <property type="entry name" value="SUGAR_TRANSPORT_2"/>
    <property type="match status" value="1"/>
</dbReference>
<dbReference type="InterPro" id="IPR020846">
    <property type="entry name" value="MFS_dom"/>
</dbReference>
<feature type="transmembrane region" description="Helical" evidence="8">
    <location>
        <begin position="354"/>
        <end position="374"/>
    </location>
</feature>
<dbReference type="Gene3D" id="1.20.1250.20">
    <property type="entry name" value="MFS general substrate transporter like domains"/>
    <property type="match status" value="2"/>
</dbReference>
<evidence type="ECO:0000256" key="1">
    <source>
        <dbReference type="ARBA" id="ARBA00004651"/>
    </source>
</evidence>
<feature type="transmembrane region" description="Helical" evidence="8">
    <location>
        <begin position="175"/>
        <end position="199"/>
    </location>
</feature>
<evidence type="ECO:0000256" key="8">
    <source>
        <dbReference type="SAM" id="Phobius"/>
    </source>
</evidence>
<dbReference type="SUPFAM" id="SSF103473">
    <property type="entry name" value="MFS general substrate transporter"/>
    <property type="match status" value="1"/>
</dbReference>
<dbReference type="InterPro" id="IPR011701">
    <property type="entry name" value="MFS"/>
</dbReference>
<feature type="transmembrane region" description="Helical" evidence="8">
    <location>
        <begin position="395"/>
        <end position="415"/>
    </location>
</feature>
<evidence type="ECO:0000256" key="6">
    <source>
        <dbReference type="ARBA" id="ARBA00023136"/>
    </source>
</evidence>
<feature type="transmembrane region" description="Helical" evidence="8">
    <location>
        <begin position="51"/>
        <end position="68"/>
    </location>
</feature>
<dbReference type="OrthoDB" id="6766492at2"/>
<feature type="region of interest" description="Disordered" evidence="7">
    <location>
        <begin position="1"/>
        <end position="29"/>
    </location>
</feature>
<evidence type="ECO:0000259" key="9">
    <source>
        <dbReference type="PROSITE" id="PS50850"/>
    </source>
</evidence>
<dbReference type="AlphaFoldDB" id="A0A2N7WL22"/>
<keyword evidence="4 8" id="KW-0812">Transmembrane</keyword>
<protein>
    <submittedName>
        <fullName evidence="10">MFS transporter</fullName>
    </submittedName>
</protein>
<feature type="transmembrane region" description="Helical" evidence="8">
    <location>
        <begin position="108"/>
        <end position="130"/>
    </location>
</feature>
<dbReference type="GO" id="GO:0005886">
    <property type="term" value="C:plasma membrane"/>
    <property type="evidence" value="ECO:0007669"/>
    <property type="project" value="UniProtKB-SubCell"/>
</dbReference>
<feature type="transmembrane region" description="Helical" evidence="8">
    <location>
        <begin position="298"/>
        <end position="316"/>
    </location>
</feature>
<dbReference type="Pfam" id="PF07690">
    <property type="entry name" value="MFS_1"/>
    <property type="match status" value="1"/>
</dbReference>
<feature type="domain" description="Major facilitator superfamily (MFS) profile" evidence="9">
    <location>
        <begin position="36"/>
        <end position="442"/>
    </location>
</feature>
<dbReference type="InterPro" id="IPR036259">
    <property type="entry name" value="MFS_trans_sf"/>
</dbReference>
<comment type="subcellular location">
    <subcellularLocation>
        <location evidence="1">Cell membrane</location>
        <topology evidence="1">Multi-pass membrane protein</topology>
    </subcellularLocation>
</comment>
<keyword evidence="11" id="KW-1185">Reference proteome</keyword>
<evidence type="ECO:0000313" key="11">
    <source>
        <dbReference type="Proteomes" id="UP000235777"/>
    </source>
</evidence>